<accession>A0A6L2ZR35</accession>
<dbReference type="Proteomes" id="UP000504714">
    <property type="component" value="Unassembled WGS sequence"/>
</dbReference>
<dbReference type="RefSeq" id="WP_176488813.1">
    <property type="nucleotide sequence ID" value="NZ_BLXO01000009.1"/>
</dbReference>
<feature type="coiled-coil region" evidence="1">
    <location>
        <begin position="50"/>
        <end position="77"/>
    </location>
</feature>
<dbReference type="InterPro" id="IPR029016">
    <property type="entry name" value="GAF-like_dom_sf"/>
</dbReference>
<comment type="caution">
    <text evidence="2">The sequence shown here is derived from an EMBL/GenBank/DDBJ whole genome shotgun (WGS) entry which is preliminary data.</text>
</comment>
<evidence type="ECO:0000313" key="2">
    <source>
        <dbReference type="EMBL" id="GFN47337.1"/>
    </source>
</evidence>
<evidence type="ECO:0000256" key="1">
    <source>
        <dbReference type="SAM" id="Coils"/>
    </source>
</evidence>
<dbReference type="EMBL" id="BLXO01000009">
    <property type="protein sequence ID" value="GFN47337.1"/>
    <property type="molecule type" value="Genomic_DNA"/>
</dbReference>
<gene>
    <name evidence="2" type="primary">yigA</name>
    <name evidence="2" type="ORF">RINTU1_33630</name>
</gene>
<evidence type="ECO:0000313" key="3">
    <source>
        <dbReference type="Proteomes" id="UP000504714"/>
    </source>
</evidence>
<dbReference type="AlphaFoldDB" id="A0A6L2ZR35"/>
<keyword evidence="1" id="KW-0175">Coiled coil</keyword>
<name>A0A6L2ZR35_9ENTR</name>
<reference evidence="2 3" key="1">
    <citation type="submission" date="2020-06" db="EMBL/GenBank/DDBJ databases">
        <title>The genome sequence of Candidatus Regiella insecticola strain Tut.</title>
        <authorList>
            <person name="Nikoh N."/>
            <person name="Tsuchida T."/>
            <person name="Koga R."/>
            <person name="Oshima K."/>
            <person name="Hattori M."/>
            <person name="Fukatsu T."/>
        </authorList>
    </citation>
    <scope>NUCLEOTIDE SEQUENCE [LARGE SCALE GENOMIC DNA]</scope>
    <source>
        <strain evidence="2 3">Tut</strain>
    </source>
</reference>
<sequence>MNTYKEQVISNTKLNDDEVRQYLLKNPDFFMRNADLVKQMRLPQAMQGSISLVEWQLHRQRRQINQLQEEITLLMEYAGLNEMLCKRFFQLQANLALASTLPEMLKRLQCWAKTFGLLGTQVRLFSDRWQIEQFPGLPHLAMLRSDFEPLRRQYLAEKQHFLGSLSESELRLLLPKFDRVGSVALSLLGKKGDLGVIIFSSSDGLHYQQGMGTMILHQVATFLPGLLARWIKRK</sequence>
<organism evidence="2 3">
    <name type="scientific">Candidatus Regiella insecticola</name>
    <dbReference type="NCBI Taxonomy" id="138073"/>
    <lineage>
        <taxon>Bacteria</taxon>
        <taxon>Pseudomonadati</taxon>
        <taxon>Pseudomonadota</taxon>
        <taxon>Gammaproteobacteria</taxon>
        <taxon>Enterobacterales</taxon>
        <taxon>Enterobacteriaceae</taxon>
        <taxon>aphid secondary symbionts</taxon>
        <taxon>Candidatus Regiella</taxon>
    </lineage>
</organism>
<dbReference type="NCBIfam" id="NF008203">
    <property type="entry name" value="PRK10963.1"/>
    <property type="match status" value="1"/>
</dbReference>
<dbReference type="InterPro" id="IPR007435">
    <property type="entry name" value="DUF484"/>
</dbReference>
<dbReference type="Pfam" id="PF04340">
    <property type="entry name" value="DUF484"/>
    <property type="match status" value="1"/>
</dbReference>
<proteinExistence type="predicted"/>
<dbReference type="PANTHER" id="PTHR38765">
    <property type="entry name" value="DUF484 DOMAIN-CONTAINING PROTEIN"/>
    <property type="match status" value="1"/>
</dbReference>
<dbReference type="Gene3D" id="3.30.450.40">
    <property type="match status" value="1"/>
</dbReference>
<dbReference type="PANTHER" id="PTHR38765:SF1">
    <property type="entry name" value="DUF484 DOMAIN-CONTAINING PROTEIN"/>
    <property type="match status" value="1"/>
</dbReference>
<protein>
    <submittedName>
        <fullName evidence="2">DUF484 domain-containing protein</fullName>
    </submittedName>
</protein>